<dbReference type="EMBL" id="RCMK01000471">
    <property type="protein sequence ID" value="KAG2926803.1"/>
    <property type="molecule type" value="Genomic_DNA"/>
</dbReference>
<name>A0A329SZL0_9STRA</name>
<evidence type="ECO:0000313" key="1">
    <source>
        <dbReference type="EMBL" id="KAG2853219.1"/>
    </source>
</evidence>
<dbReference type="InterPro" id="IPR036388">
    <property type="entry name" value="WH-like_DNA-bd_sf"/>
</dbReference>
<dbReference type="Proteomes" id="UP000736787">
    <property type="component" value="Unassembled WGS sequence"/>
</dbReference>
<sequence length="64" mass="7633">MRRQRHEYSHDLRVLCVQKYLRGLGYTKFSKMLEMPHGSVRNIIKFFKKNVHSVVSPSTGRKKK</sequence>
<evidence type="ECO:0000313" key="5">
    <source>
        <dbReference type="EMBL" id="KAG3220303.1"/>
    </source>
</evidence>
<dbReference type="VEuPathDB" id="FungiDB:PC110_g1824"/>
<dbReference type="EMBL" id="RCMI01000478">
    <property type="protein sequence ID" value="KAG2908984.1"/>
    <property type="molecule type" value="Genomic_DNA"/>
</dbReference>
<proteinExistence type="predicted"/>
<protein>
    <recommendedName>
        <fullName evidence="8">Homeodomain-like</fullName>
    </recommendedName>
</protein>
<gene>
    <name evidence="6" type="ORF">PC110_g1824</name>
    <name evidence="1" type="ORF">PC113_g14353</name>
    <name evidence="2" type="ORF">PC115_g13422</name>
    <name evidence="3" type="ORF">PC117_g14757</name>
    <name evidence="4" type="ORF">PC118_g14069</name>
    <name evidence="5" type="ORF">PC129_g8944</name>
</gene>
<dbReference type="Proteomes" id="UP000760860">
    <property type="component" value="Unassembled WGS sequence"/>
</dbReference>
<dbReference type="OrthoDB" id="3263820at2759"/>
<comment type="caution">
    <text evidence="6">The sequence shown here is derived from an EMBL/GenBank/DDBJ whole genome shotgun (WGS) entry which is preliminary data.</text>
</comment>
<keyword evidence="7" id="KW-1185">Reference proteome</keyword>
<dbReference type="EMBL" id="RCMG01000492">
    <property type="protein sequence ID" value="KAG2853219.1"/>
    <property type="molecule type" value="Genomic_DNA"/>
</dbReference>
<dbReference type="EMBL" id="RCMV01000270">
    <property type="protein sequence ID" value="KAG3220303.1"/>
    <property type="molecule type" value="Genomic_DNA"/>
</dbReference>
<dbReference type="Proteomes" id="UP000774804">
    <property type="component" value="Unassembled WGS sequence"/>
</dbReference>
<evidence type="ECO:0000313" key="7">
    <source>
        <dbReference type="Proteomes" id="UP000251314"/>
    </source>
</evidence>
<evidence type="ECO:0000313" key="4">
    <source>
        <dbReference type="EMBL" id="KAG2975210.1"/>
    </source>
</evidence>
<dbReference type="Proteomes" id="UP000251314">
    <property type="component" value="Unassembled WGS sequence"/>
</dbReference>
<dbReference type="Gene3D" id="1.10.10.10">
    <property type="entry name" value="Winged helix-like DNA-binding domain superfamily/Winged helix DNA-binding domain"/>
    <property type="match status" value="1"/>
</dbReference>
<dbReference type="Proteomes" id="UP000697107">
    <property type="component" value="Unassembled WGS sequence"/>
</dbReference>
<reference evidence="1" key="2">
    <citation type="submission" date="2018-10" db="EMBL/GenBank/DDBJ databases">
        <title>Effector identification in a new, highly contiguous assembly of the strawberry crown rot pathogen Phytophthora cactorum.</title>
        <authorList>
            <person name="Armitage A.D."/>
            <person name="Nellist C.F."/>
            <person name="Bates H."/>
            <person name="Vickerstaff R.J."/>
            <person name="Harrison R.J."/>
        </authorList>
    </citation>
    <scope>NUCLEOTIDE SEQUENCE</scope>
    <source>
        <strain evidence="1">15-7</strain>
        <strain evidence="2">4032</strain>
        <strain evidence="3">4040</strain>
        <strain evidence="4">P415</strain>
        <strain evidence="5">P421</strain>
    </source>
</reference>
<evidence type="ECO:0008006" key="8">
    <source>
        <dbReference type="Google" id="ProtNLM"/>
    </source>
</evidence>
<organism evidence="6 7">
    <name type="scientific">Phytophthora cactorum</name>
    <dbReference type="NCBI Taxonomy" id="29920"/>
    <lineage>
        <taxon>Eukaryota</taxon>
        <taxon>Sar</taxon>
        <taxon>Stramenopiles</taxon>
        <taxon>Oomycota</taxon>
        <taxon>Peronosporomycetes</taxon>
        <taxon>Peronosporales</taxon>
        <taxon>Peronosporaceae</taxon>
        <taxon>Phytophthora</taxon>
    </lineage>
</organism>
<dbReference type="EMBL" id="MJFZ01000022">
    <property type="protein sequence ID" value="RAW41951.1"/>
    <property type="molecule type" value="Genomic_DNA"/>
</dbReference>
<dbReference type="AlphaFoldDB" id="A0A329SZL0"/>
<evidence type="ECO:0000313" key="3">
    <source>
        <dbReference type="EMBL" id="KAG2926803.1"/>
    </source>
</evidence>
<evidence type="ECO:0000313" key="6">
    <source>
        <dbReference type="EMBL" id="RAW41951.1"/>
    </source>
</evidence>
<evidence type="ECO:0000313" key="2">
    <source>
        <dbReference type="EMBL" id="KAG2908984.1"/>
    </source>
</evidence>
<dbReference type="EMBL" id="RCML01000501">
    <property type="protein sequence ID" value="KAG2975210.1"/>
    <property type="molecule type" value="Genomic_DNA"/>
</dbReference>
<dbReference type="Proteomes" id="UP000735874">
    <property type="component" value="Unassembled WGS sequence"/>
</dbReference>
<accession>A0A329SZL0</accession>
<reference evidence="6 7" key="1">
    <citation type="submission" date="2018-01" db="EMBL/GenBank/DDBJ databases">
        <title>Draft genome of the strawberry crown rot pathogen Phytophthora cactorum.</title>
        <authorList>
            <person name="Armitage A.D."/>
            <person name="Lysoe E."/>
            <person name="Nellist C.F."/>
            <person name="Harrison R.J."/>
            <person name="Brurberg M.B."/>
        </authorList>
    </citation>
    <scope>NUCLEOTIDE SEQUENCE [LARGE SCALE GENOMIC DNA]</scope>
    <source>
        <strain evidence="6 7">10300</strain>
    </source>
</reference>